<dbReference type="PANTHER" id="PTHR48086">
    <property type="entry name" value="SODIUM/PROLINE SYMPORTER-RELATED"/>
    <property type="match status" value="1"/>
</dbReference>
<dbReference type="GO" id="GO:0022857">
    <property type="term" value="F:transmembrane transporter activity"/>
    <property type="evidence" value="ECO:0007669"/>
    <property type="project" value="InterPro"/>
</dbReference>
<organism evidence="8">
    <name type="scientific">marine metagenome</name>
    <dbReference type="NCBI Taxonomy" id="408172"/>
    <lineage>
        <taxon>unclassified sequences</taxon>
        <taxon>metagenomes</taxon>
        <taxon>ecological metagenomes</taxon>
    </lineage>
</organism>
<name>A0A381ZNX4_9ZZZZ</name>
<comment type="similarity">
    <text evidence="2">Belongs to the sodium:solute symporter (SSF) (TC 2.A.21) family.</text>
</comment>
<keyword evidence="4 7" id="KW-0812">Transmembrane</keyword>
<accession>A0A381ZNX4</accession>
<evidence type="ECO:0000256" key="6">
    <source>
        <dbReference type="ARBA" id="ARBA00023136"/>
    </source>
</evidence>
<feature type="transmembrane region" description="Helical" evidence="7">
    <location>
        <begin position="90"/>
        <end position="109"/>
    </location>
</feature>
<feature type="non-terminal residue" evidence="8">
    <location>
        <position position="371"/>
    </location>
</feature>
<dbReference type="CDD" id="cd10322">
    <property type="entry name" value="SLC5sbd"/>
    <property type="match status" value="1"/>
</dbReference>
<sequence>MQSDINIPVFRKMVPIISVPMIYTVFIAIYLFALVGVGIYKTRVVRNSEDFMVAGRTLPWYILVGTLLATWMGSGSLFSGAGLGYRNGLAGLWSSGGAWLGITLIYFIARRIRNFGKVTVPDIFEARYGQLAAILATITTVIAYLTIVSYQFRGGGKVLSMVSDGMISLEGGIVITAVFAITYTVLAGMFSVVYTDVVNGVLMTLGILAALFYLIFRVGGLSEIAMVAESAGKWSLFGNWAAERTGEISGPIIAISFFVPTLLLLMGDANMYQRIFSARDGNSARKAVMFWIIGVIVLESAISMLGLTGSVAAEKGILPDLVGNSQAVVIGEAQAGGIEPTEADMLTARQEGSESVIPAIAKYGGLPLVIG</sequence>
<keyword evidence="5 7" id="KW-1133">Transmembrane helix</keyword>
<dbReference type="InterPro" id="IPR050277">
    <property type="entry name" value="Sodium:Solute_Symporter"/>
</dbReference>
<feature type="transmembrane region" description="Helical" evidence="7">
    <location>
        <begin position="20"/>
        <end position="40"/>
    </location>
</feature>
<protein>
    <recommendedName>
        <fullName evidence="9">Sodium:solute symporter family protein</fullName>
    </recommendedName>
</protein>
<reference evidence="8" key="1">
    <citation type="submission" date="2018-05" db="EMBL/GenBank/DDBJ databases">
        <authorList>
            <person name="Lanie J.A."/>
            <person name="Ng W.-L."/>
            <person name="Kazmierczak K.M."/>
            <person name="Andrzejewski T.M."/>
            <person name="Davidsen T.M."/>
            <person name="Wayne K.J."/>
            <person name="Tettelin H."/>
            <person name="Glass J.I."/>
            <person name="Rusch D."/>
            <person name="Podicherti R."/>
            <person name="Tsui H.-C.T."/>
            <person name="Winkler M.E."/>
        </authorList>
    </citation>
    <scope>NUCLEOTIDE SEQUENCE</scope>
</reference>
<comment type="subcellular location">
    <subcellularLocation>
        <location evidence="1">Membrane</location>
        <topology evidence="1">Multi-pass membrane protein</topology>
    </subcellularLocation>
</comment>
<keyword evidence="6 7" id="KW-0472">Membrane</keyword>
<dbReference type="Gene3D" id="1.20.1730.10">
    <property type="entry name" value="Sodium/glucose cotransporter"/>
    <property type="match status" value="1"/>
</dbReference>
<dbReference type="InterPro" id="IPR038377">
    <property type="entry name" value="Na/Glc_symporter_sf"/>
</dbReference>
<evidence type="ECO:0000313" key="8">
    <source>
        <dbReference type="EMBL" id="SVA90960.1"/>
    </source>
</evidence>
<dbReference type="AlphaFoldDB" id="A0A381ZNX4"/>
<evidence type="ECO:0008006" key="9">
    <source>
        <dbReference type="Google" id="ProtNLM"/>
    </source>
</evidence>
<gene>
    <name evidence="8" type="ORF">METZ01_LOCUS143814</name>
</gene>
<feature type="transmembrane region" description="Helical" evidence="7">
    <location>
        <begin position="60"/>
        <end position="78"/>
    </location>
</feature>
<evidence type="ECO:0000256" key="7">
    <source>
        <dbReference type="SAM" id="Phobius"/>
    </source>
</evidence>
<keyword evidence="3" id="KW-0813">Transport</keyword>
<dbReference type="PROSITE" id="PS50283">
    <property type="entry name" value="NA_SOLUT_SYMP_3"/>
    <property type="match status" value="1"/>
</dbReference>
<feature type="transmembrane region" description="Helical" evidence="7">
    <location>
        <begin position="130"/>
        <end position="152"/>
    </location>
</feature>
<feature type="transmembrane region" description="Helical" evidence="7">
    <location>
        <begin position="201"/>
        <end position="228"/>
    </location>
</feature>
<evidence type="ECO:0000256" key="3">
    <source>
        <dbReference type="ARBA" id="ARBA00022448"/>
    </source>
</evidence>
<evidence type="ECO:0000256" key="2">
    <source>
        <dbReference type="ARBA" id="ARBA00006434"/>
    </source>
</evidence>
<feature type="transmembrane region" description="Helical" evidence="7">
    <location>
        <begin position="248"/>
        <end position="267"/>
    </location>
</feature>
<evidence type="ECO:0000256" key="1">
    <source>
        <dbReference type="ARBA" id="ARBA00004141"/>
    </source>
</evidence>
<dbReference type="EMBL" id="UINC01022076">
    <property type="protein sequence ID" value="SVA90960.1"/>
    <property type="molecule type" value="Genomic_DNA"/>
</dbReference>
<dbReference type="Pfam" id="PF00474">
    <property type="entry name" value="SSF"/>
    <property type="match status" value="1"/>
</dbReference>
<evidence type="ECO:0000256" key="4">
    <source>
        <dbReference type="ARBA" id="ARBA00022692"/>
    </source>
</evidence>
<dbReference type="InterPro" id="IPR001734">
    <property type="entry name" value="Na/solute_symporter"/>
</dbReference>
<feature type="transmembrane region" description="Helical" evidence="7">
    <location>
        <begin position="288"/>
        <end position="307"/>
    </location>
</feature>
<proteinExistence type="inferred from homology"/>
<dbReference type="PANTHER" id="PTHR48086:SF7">
    <property type="entry name" value="SODIUM-SOLUTE SYMPORTER-RELATED"/>
    <property type="match status" value="1"/>
</dbReference>
<dbReference type="GO" id="GO:0005886">
    <property type="term" value="C:plasma membrane"/>
    <property type="evidence" value="ECO:0007669"/>
    <property type="project" value="TreeGrafter"/>
</dbReference>
<evidence type="ECO:0000256" key="5">
    <source>
        <dbReference type="ARBA" id="ARBA00022989"/>
    </source>
</evidence>
<feature type="transmembrane region" description="Helical" evidence="7">
    <location>
        <begin position="172"/>
        <end position="194"/>
    </location>
</feature>